<keyword evidence="3" id="KW-1185">Reference proteome</keyword>
<evidence type="ECO:0000313" key="3">
    <source>
        <dbReference type="Proteomes" id="UP001234989"/>
    </source>
</evidence>
<gene>
    <name evidence="2" type="ORF">MTR67_008927</name>
</gene>
<organism evidence="2 3">
    <name type="scientific">Solanum verrucosum</name>
    <dbReference type="NCBI Taxonomy" id="315347"/>
    <lineage>
        <taxon>Eukaryota</taxon>
        <taxon>Viridiplantae</taxon>
        <taxon>Streptophyta</taxon>
        <taxon>Embryophyta</taxon>
        <taxon>Tracheophyta</taxon>
        <taxon>Spermatophyta</taxon>
        <taxon>Magnoliopsida</taxon>
        <taxon>eudicotyledons</taxon>
        <taxon>Gunneridae</taxon>
        <taxon>Pentapetalae</taxon>
        <taxon>asterids</taxon>
        <taxon>lamiids</taxon>
        <taxon>Solanales</taxon>
        <taxon>Solanaceae</taxon>
        <taxon>Solanoideae</taxon>
        <taxon>Solaneae</taxon>
        <taxon>Solanum</taxon>
    </lineage>
</organism>
<accession>A0AAF0Q382</accession>
<reference evidence="2" key="1">
    <citation type="submission" date="2023-08" db="EMBL/GenBank/DDBJ databases">
        <title>A de novo genome assembly of Solanum verrucosum Schlechtendal, a Mexican diploid species geographically isolated from the other diploid A-genome species in potato relatives.</title>
        <authorList>
            <person name="Hosaka K."/>
        </authorList>
    </citation>
    <scope>NUCLEOTIDE SEQUENCE</scope>
    <source>
        <tissue evidence="2">Young leaves</tissue>
    </source>
</reference>
<dbReference type="Gene3D" id="3.30.465.10">
    <property type="match status" value="1"/>
</dbReference>
<evidence type="ECO:0000259" key="1">
    <source>
        <dbReference type="PROSITE" id="PS51387"/>
    </source>
</evidence>
<dbReference type="PANTHER" id="PTHR32448">
    <property type="entry name" value="OS08G0158400 PROTEIN"/>
    <property type="match status" value="1"/>
</dbReference>
<dbReference type="Proteomes" id="UP001234989">
    <property type="component" value="Chromosome 2"/>
</dbReference>
<feature type="domain" description="FAD-binding PCMH-type" evidence="1">
    <location>
        <begin position="1"/>
        <end position="136"/>
    </location>
</feature>
<dbReference type="GO" id="GO:0071949">
    <property type="term" value="F:FAD binding"/>
    <property type="evidence" value="ECO:0007669"/>
    <property type="project" value="InterPro"/>
</dbReference>
<dbReference type="InterPro" id="IPR016166">
    <property type="entry name" value="FAD-bd_PCMH"/>
</dbReference>
<dbReference type="AlphaFoldDB" id="A0AAF0Q382"/>
<dbReference type="PROSITE" id="PS51387">
    <property type="entry name" value="FAD_PCMH"/>
    <property type="match status" value="1"/>
</dbReference>
<name>A0AAF0Q382_SOLVR</name>
<dbReference type="InterPro" id="IPR006094">
    <property type="entry name" value="Oxid_FAD_bind_N"/>
</dbReference>
<sequence>MKSIAAMGVATKETPFFIIDLRNLRSISIDTKKKTAWIQAGATIGELYYRIAEKSKKLAFPAGVCPTVGVGGHFSGGGYGMLARKFGTTADNIIDAKLIDANGQIKDRESMGEDHFWAIRGADKVDDNLLLRLFLKSNVQSPFKPGQSR</sequence>
<dbReference type="EMBL" id="CP133613">
    <property type="protein sequence ID" value="WMV15542.1"/>
    <property type="molecule type" value="Genomic_DNA"/>
</dbReference>
<dbReference type="Pfam" id="PF01565">
    <property type="entry name" value="FAD_binding_4"/>
    <property type="match status" value="1"/>
</dbReference>
<dbReference type="SUPFAM" id="SSF56176">
    <property type="entry name" value="FAD-binding/transporter-associated domain-like"/>
    <property type="match status" value="1"/>
</dbReference>
<protein>
    <recommendedName>
        <fullName evidence="1">FAD-binding PCMH-type domain-containing protein</fullName>
    </recommendedName>
</protein>
<dbReference type="InterPro" id="IPR016169">
    <property type="entry name" value="FAD-bd_PCMH_sub2"/>
</dbReference>
<dbReference type="InterPro" id="IPR036318">
    <property type="entry name" value="FAD-bd_PCMH-like_sf"/>
</dbReference>
<proteinExistence type="predicted"/>
<evidence type="ECO:0000313" key="2">
    <source>
        <dbReference type="EMBL" id="WMV15542.1"/>
    </source>
</evidence>